<feature type="transmembrane region" description="Helical" evidence="9">
    <location>
        <begin position="42"/>
        <end position="65"/>
    </location>
</feature>
<evidence type="ECO:0000256" key="7">
    <source>
        <dbReference type="ARBA" id="ARBA00022840"/>
    </source>
</evidence>
<dbReference type="Pfam" id="PF07730">
    <property type="entry name" value="HisKA_3"/>
    <property type="match status" value="1"/>
</dbReference>
<organism evidence="12 13">
    <name type="scientific">Nesterenkonia rhizosphaerae</name>
    <dbReference type="NCBI Taxonomy" id="1348272"/>
    <lineage>
        <taxon>Bacteria</taxon>
        <taxon>Bacillati</taxon>
        <taxon>Actinomycetota</taxon>
        <taxon>Actinomycetes</taxon>
        <taxon>Micrococcales</taxon>
        <taxon>Micrococcaceae</taxon>
        <taxon>Nesterenkonia</taxon>
    </lineage>
</organism>
<evidence type="ECO:0000313" key="13">
    <source>
        <dbReference type="Proteomes" id="UP001500368"/>
    </source>
</evidence>
<evidence type="ECO:0000256" key="8">
    <source>
        <dbReference type="ARBA" id="ARBA00023012"/>
    </source>
</evidence>
<evidence type="ECO:0000256" key="2">
    <source>
        <dbReference type="ARBA" id="ARBA00012438"/>
    </source>
</evidence>
<keyword evidence="9" id="KW-1133">Transmembrane helix</keyword>
<dbReference type="Proteomes" id="UP001500368">
    <property type="component" value="Unassembled WGS sequence"/>
</dbReference>
<feature type="domain" description="Histidine kinase/HSP90-like ATPase" evidence="10">
    <location>
        <begin position="233"/>
        <end position="321"/>
    </location>
</feature>
<name>A0ABP9FS65_9MICC</name>
<keyword evidence="8" id="KW-0902">Two-component regulatory system</keyword>
<protein>
    <recommendedName>
        <fullName evidence="2">histidine kinase</fullName>
        <ecNumber evidence="2">2.7.13.3</ecNumber>
    </recommendedName>
</protein>
<dbReference type="GO" id="GO:0016301">
    <property type="term" value="F:kinase activity"/>
    <property type="evidence" value="ECO:0007669"/>
    <property type="project" value="UniProtKB-KW"/>
</dbReference>
<proteinExistence type="predicted"/>
<feature type="domain" description="Signal transduction histidine kinase subgroup 3 dimerisation and phosphoacceptor" evidence="11">
    <location>
        <begin position="129"/>
        <end position="194"/>
    </location>
</feature>
<comment type="caution">
    <text evidence="12">The sequence shown here is derived from an EMBL/GenBank/DDBJ whole genome shotgun (WGS) entry which is preliminary data.</text>
</comment>
<dbReference type="Gene3D" id="3.30.565.10">
    <property type="entry name" value="Histidine kinase-like ATPase, C-terminal domain"/>
    <property type="match status" value="1"/>
</dbReference>
<dbReference type="EC" id="2.7.13.3" evidence="2"/>
<evidence type="ECO:0000256" key="9">
    <source>
        <dbReference type="SAM" id="Phobius"/>
    </source>
</evidence>
<evidence type="ECO:0000256" key="1">
    <source>
        <dbReference type="ARBA" id="ARBA00000085"/>
    </source>
</evidence>
<evidence type="ECO:0000256" key="3">
    <source>
        <dbReference type="ARBA" id="ARBA00022553"/>
    </source>
</evidence>
<evidence type="ECO:0000259" key="11">
    <source>
        <dbReference type="Pfam" id="PF07730"/>
    </source>
</evidence>
<dbReference type="InterPro" id="IPR036890">
    <property type="entry name" value="HATPase_C_sf"/>
</dbReference>
<keyword evidence="4" id="KW-0808">Transferase</keyword>
<keyword evidence="6 12" id="KW-0418">Kinase</keyword>
<sequence length="334" mass="36149">MTVLLLSVAALGGYTAMGYPSIGVGLPLAAALFSAAERDRHPWPISLAAALVFTLFFSVLAASFVHEADTNVFSMFVHSWAADIALMAAVIALGDSIRARRDLAQRSARLVEATAEHERSLAQRVAAEERTAIARELHDTLGHQNTVISMHAEVATAALPGEPKIAQSSLAVITSTSRGMMKQLRDTVHTLREHEIRQPSLDIKTLEKTVLAGSPLELDTDIRTGADLDHDVEATAYRIVQEALTNVAKHSHATRAFVQIRDEDNQVSIVVHDEGPLRHRPGTDSSRVGILGMKERAAALGGWLTAERQGDGFEVRAALPTHRSPQHRPTGERA</sequence>
<keyword evidence="5" id="KW-0547">Nucleotide-binding</keyword>
<comment type="catalytic activity">
    <reaction evidence="1">
        <text>ATP + protein L-histidine = ADP + protein N-phospho-L-histidine.</text>
        <dbReference type="EC" id="2.7.13.3"/>
    </reaction>
</comment>
<evidence type="ECO:0000256" key="4">
    <source>
        <dbReference type="ARBA" id="ARBA00022679"/>
    </source>
</evidence>
<dbReference type="InterPro" id="IPR011712">
    <property type="entry name" value="Sig_transdc_His_kin_sub3_dim/P"/>
</dbReference>
<dbReference type="InterPro" id="IPR050482">
    <property type="entry name" value="Sensor_HK_TwoCompSys"/>
</dbReference>
<reference evidence="13" key="1">
    <citation type="journal article" date="2019" name="Int. J. Syst. Evol. Microbiol.">
        <title>The Global Catalogue of Microorganisms (GCM) 10K type strain sequencing project: providing services to taxonomists for standard genome sequencing and annotation.</title>
        <authorList>
            <consortium name="The Broad Institute Genomics Platform"/>
            <consortium name="The Broad Institute Genome Sequencing Center for Infectious Disease"/>
            <person name="Wu L."/>
            <person name="Ma J."/>
        </authorList>
    </citation>
    <scope>NUCLEOTIDE SEQUENCE [LARGE SCALE GENOMIC DNA]</scope>
    <source>
        <strain evidence="13">JCM 19129</strain>
    </source>
</reference>
<dbReference type="PANTHER" id="PTHR24421">
    <property type="entry name" value="NITRATE/NITRITE SENSOR PROTEIN NARX-RELATED"/>
    <property type="match status" value="1"/>
</dbReference>
<dbReference type="Gene3D" id="1.20.5.1930">
    <property type="match status" value="1"/>
</dbReference>
<evidence type="ECO:0000313" key="12">
    <source>
        <dbReference type="EMBL" id="GAA4914750.1"/>
    </source>
</evidence>
<dbReference type="Pfam" id="PF02518">
    <property type="entry name" value="HATPase_c"/>
    <property type="match status" value="1"/>
</dbReference>
<accession>A0ABP9FS65</accession>
<dbReference type="EMBL" id="BAABLW010000003">
    <property type="protein sequence ID" value="GAA4914750.1"/>
    <property type="molecule type" value="Genomic_DNA"/>
</dbReference>
<keyword evidence="3" id="KW-0597">Phosphoprotein</keyword>
<gene>
    <name evidence="12" type="ORF">GCM10025790_07160</name>
</gene>
<dbReference type="CDD" id="cd16917">
    <property type="entry name" value="HATPase_UhpB-NarQ-NarX-like"/>
    <property type="match status" value="1"/>
</dbReference>
<keyword evidence="13" id="KW-1185">Reference proteome</keyword>
<feature type="transmembrane region" description="Helical" evidence="9">
    <location>
        <begin position="72"/>
        <end position="93"/>
    </location>
</feature>
<evidence type="ECO:0000256" key="6">
    <source>
        <dbReference type="ARBA" id="ARBA00022777"/>
    </source>
</evidence>
<keyword evidence="9" id="KW-0472">Membrane</keyword>
<keyword evidence="9" id="KW-0812">Transmembrane</keyword>
<dbReference type="InterPro" id="IPR003594">
    <property type="entry name" value="HATPase_dom"/>
</dbReference>
<evidence type="ECO:0000256" key="5">
    <source>
        <dbReference type="ARBA" id="ARBA00022741"/>
    </source>
</evidence>
<dbReference type="SUPFAM" id="SSF55874">
    <property type="entry name" value="ATPase domain of HSP90 chaperone/DNA topoisomerase II/histidine kinase"/>
    <property type="match status" value="1"/>
</dbReference>
<keyword evidence="7" id="KW-0067">ATP-binding</keyword>
<dbReference type="PANTHER" id="PTHR24421:SF10">
    <property type="entry name" value="NITRATE_NITRITE SENSOR PROTEIN NARQ"/>
    <property type="match status" value="1"/>
</dbReference>
<evidence type="ECO:0000259" key="10">
    <source>
        <dbReference type="Pfam" id="PF02518"/>
    </source>
</evidence>